<evidence type="ECO:0000313" key="6">
    <source>
        <dbReference type="Proteomes" id="UP001165082"/>
    </source>
</evidence>
<feature type="non-terminal residue" evidence="5">
    <location>
        <position position="1"/>
    </location>
</feature>
<dbReference type="PROSITE" id="PS00022">
    <property type="entry name" value="EGF_1"/>
    <property type="match status" value="1"/>
</dbReference>
<evidence type="ECO:0000313" key="5">
    <source>
        <dbReference type="EMBL" id="GMH51913.1"/>
    </source>
</evidence>
<evidence type="ECO:0000256" key="2">
    <source>
        <dbReference type="PROSITE-ProRule" id="PRU00076"/>
    </source>
</evidence>
<dbReference type="InterPro" id="IPR000742">
    <property type="entry name" value="EGF"/>
</dbReference>
<feature type="compositionally biased region" description="Basic and acidic residues" evidence="3">
    <location>
        <begin position="147"/>
        <end position="160"/>
    </location>
</feature>
<keyword evidence="1 2" id="KW-1015">Disulfide bond</keyword>
<gene>
    <name evidence="5" type="ORF">TrRE_jg1700</name>
</gene>
<evidence type="ECO:0000259" key="4">
    <source>
        <dbReference type="PROSITE" id="PS50026"/>
    </source>
</evidence>
<protein>
    <recommendedName>
        <fullName evidence="4">EGF-like domain-containing protein</fullName>
    </recommendedName>
</protein>
<dbReference type="AlphaFoldDB" id="A0A9W7DV71"/>
<dbReference type="InterPro" id="IPR038081">
    <property type="entry name" value="CalX-like_sf"/>
</dbReference>
<organism evidence="5 6">
    <name type="scientific">Triparma retinervis</name>
    <dbReference type="NCBI Taxonomy" id="2557542"/>
    <lineage>
        <taxon>Eukaryota</taxon>
        <taxon>Sar</taxon>
        <taxon>Stramenopiles</taxon>
        <taxon>Ochrophyta</taxon>
        <taxon>Bolidophyceae</taxon>
        <taxon>Parmales</taxon>
        <taxon>Triparmaceae</taxon>
        <taxon>Triparma</taxon>
    </lineage>
</organism>
<feature type="disulfide bond" evidence="2">
    <location>
        <begin position="43"/>
        <end position="53"/>
    </location>
</feature>
<feature type="non-terminal residue" evidence="5">
    <location>
        <position position="251"/>
    </location>
</feature>
<dbReference type="EMBL" id="BRXZ01000719">
    <property type="protein sequence ID" value="GMH51913.1"/>
    <property type="molecule type" value="Genomic_DNA"/>
</dbReference>
<comment type="caution">
    <text evidence="5">The sequence shown here is derived from an EMBL/GenBank/DDBJ whole genome shotgun (WGS) entry which is preliminary data.</text>
</comment>
<dbReference type="OrthoDB" id="442731at2759"/>
<feature type="region of interest" description="Disordered" evidence="3">
    <location>
        <begin position="142"/>
        <end position="172"/>
    </location>
</feature>
<feature type="domain" description="EGF-like" evidence="4">
    <location>
        <begin position="39"/>
        <end position="72"/>
    </location>
</feature>
<name>A0A9W7DV71_9STRA</name>
<evidence type="ECO:0000256" key="1">
    <source>
        <dbReference type="ARBA" id="ARBA00023157"/>
    </source>
</evidence>
<comment type="caution">
    <text evidence="2">Lacks conserved residue(s) required for the propagation of feature annotation.</text>
</comment>
<dbReference type="InterPro" id="IPR013111">
    <property type="entry name" value="EGF_extracell"/>
</dbReference>
<dbReference type="Pfam" id="PF07974">
    <property type="entry name" value="EGF_2"/>
    <property type="match status" value="1"/>
</dbReference>
<dbReference type="Proteomes" id="UP001165082">
    <property type="component" value="Unassembled WGS sequence"/>
</dbReference>
<sequence length="251" mass="26489">EYGYCDRRSGTCFCSVGYEGYDCGSCSPSHIRFGGLCYPKIYCPSDCSGSGTCDYLTGTCSCLPHRTGPDCAVSLCTSWSPLCTACGPSGCLACGEGYFADPGSPAGYQCRSCKSHDPRCRHCDANGCLECADPLLTSVRRSGARPVDPHLPQDELDRELSSGGPFGTQRADSFDEAEPFRLVDGGGTDLDGAAVRCDQGYDNTEAWNCTGETISHKVCGHAGTFSFGSPEYVTEESGGTVRITVRRTGGG</sequence>
<proteinExistence type="predicted"/>
<dbReference type="PROSITE" id="PS50026">
    <property type="entry name" value="EGF_3"/>
    <property type="match status" value="1"/>
</dbReference>
<dbReference type="Gene3D" id="2.60.40.2030">
    <property type="match status" value="1"/>
</dbReference>
<feature type="disulfide bond" evidence="2">
    <location>
        <begin position="62"/>
        <end position="71"/>
    </location>
</feature>
<accession>A0A9W7DV71</accession>
<keyword evidence="6" id="KW-1185">Reference proteome</keyword>
<evidence type="ECO:0000256" key="3">
    <source>
        <dbReference type="SAM" id="MobiDB-lite"/>
    </source>
</evidence>
<keyword evidence="2" id="KW-0245">EGF-like domain</keyword>
<reference evidence="5" key="1">
    <citation type="submission" date="2022-07" db="EMBL/GenBank/DDBJ databases">
        <title>Genome analysis of Parmales, a sister group of diatoms, reveals the evolutionary specialization of diatoms from phago-mixotrophs to photoautotrophs.</title>
        <authorList>
            <person name="Ban H."/>
            <person name="Sato S."/>
            <person name="Yoshikawa S."/>
            <person name="Kazumasa Y."/>
            <person name="Nakamura Y."/>
            <person name="Ichinomiya M."/>
            <person name="Saitoh K."/>
            <person name="Sato N."/>
            <person name="Blanc-Mathieu R."/>
            <person name="Endo H."/>
            <person name="Kuwata A."/>
            <person name="Ogata H."/>
        </authorList>
    </citation>
    <scope>NUCLEOTIDE SEQUENCE</scope>
</reference>